<gene>
    <name evidence="1" type="ORF">KABACHOK_01940</name>
</gene>
<proteinExistence type="predicted"/>
<keyword evidence="2" id="KW-1185">Reference proteome</keyword>
<sequence>MAIITYVATVSYRYYEKRNRSVAEQNIQSMCRALDKAPPTYAELRAMSKDAVIRLALSLHNEFPEET</sequence>
<reference evidence="1" key="1">
    <citation type="submission" date="2022-05" db="EMBL/GenBank/DDBJ databases">
        <authorList>
            <person name="Friedrich I."/>
            <person name="Poehlein A."/>
            <person name="Schneider D."/>
            <person name="Hertel R."/>
            <person name="Daniel R."/>
        </authorList>
    </citation>
    <scope>NUCLEOTIDE SEQUENCE</scope>
</reference>
<evidence type="ECO:0000313" key="2">
    <source>
        <dbReference type="Proteomes" id="UP001056685"/>
    </source>
</evidence>
<dbReference type="EMBL" id="ON529852">
    <property type="protein sequence ID" value="USN14030.1"/>
    <property type="molecule type" value="Genomic_DNA"/>
</dbReference>
<organism evidence="1 2">
    <name type="scientific">Brevundimonas phage vB_BpoS-Kabachok</name>
    <dbReference type="NCBI Taxonomy" id="2948600"/>
    <lineage>
        <taxon>Viruses</taxon>
        <taxon>Duplodnaviria</taxon>
        <taxon>Heunggongvirae</taxon>
        <taxon>Uroviricota</taxon>
        <taxon>Caudoviricetes</taxon>
        <taxon>Jeanschmidtviridae</taxon>
        <taxon>Marchewkavirus</taxon>
        <taxon>Marchewkavirus kabachok</taxon>
    </lineage>
</organism>
<protein>
    <submittedName>
        <fullName evidence="1">Uncharacterized protein</fullName>
    </submittedName>
</protein>
<dbReference type="Proteomes" id="UP001056685">
    <property type="component" value="Segment"/>
</dbReference>
<name>A0A9E7MQ10_9CAUD</name>
<accession>A0A9E7MQ10</accession>
<evidence type="ECO:0000313" key="1">
    <source>
        <dbReference type="EMBL" id="USN14030.1"/>
    </source>
</evidence>